<dbReference type="EMBL" id="CAJNYV010003261">
    <property type="protein sequence ID" value="CAF3550576.1"/>
    <property type="molecule type" value="Genomic_DNA"/>
</dbReference>
<dbReference type="EMBL" id="CAJNYU010001127">
    <property type="protein sequence ID" value="CAF3414423.1"/>
    <property type="molecule type" value="Genomic_DNA"/>
</dbReference>
<reference evidence="11" key="1">
    <citation type="submission" date="2021-02" db="EMBL/GenBank/DDBJ databases">
        <authorList>
            <person name="Nowell W R."/>
        </authorList>
    </citation>
    <scope>NUCLEOTIDE SEQUENCE</scope>
</reference>
<dbReference type="EMBL" id="CAJOBO010000029">
    <property type="protein sequence ID" value="CAF4104016.1"/>
    <property type="molecule type" value="Genomic_DNA"/>
</dbReference>
<keyword evidence="2" id="KW-0677">Repeat</keyword>
<dbReference type="PRINTS" id="PR00320">
    <property type="entry name" value="GPROTEINBRPT"/>
</dbReference>
<dbReference type="PROSITE" id="PS50082">
    <property type="entry name" value="WD_REPEATS_2"/>
    <property type="match status" value="5"/>
</dbReference>
<evidence type="ECO:0000313" key="13">
    <source>
        <dbReference type="Proteomes" id="UP000663838"/>
    </source>
</evidence>
<dbReference type="InterPro" id="IPR036322">
    <property type="entry name" value="WD40_repeat_dom_sf"/>
</dbReference>
<dbReference type="Proteomes" id="UP000663872">
    <property type="component" value="Unassembled WGS sequence"/>
</dbReference>
<evidence type="ECO:0000256" key="3">
    <source>
        <dbReference type="PROSITE-ProRule" id="PRU00221"/>
    </source>
</evidence>
<keyword evidence="1 3" id="KW-0853">WD repeat</keyword>
<dbReference type="EMBL" id="CAJOBQ010001090">
    <property type="protein sequence ID" value="CAF4453892.1"/>
    <property type="molecule type" value="Genomic_DNA"/>
</dbReference>
<dbReference type="SUPFAM" id="SSF50978">
    <property type="entry name" value="WD40 repeat-like"/>
    <property type="match status" value="1"/>
</dbReference>
<feature type="repeat" description="WD" evidence="3">
    <location>
        <begin position="205"/>
        <end position="246"/>
    </location>
</feature>
<evidence type="ECO:0000313" key="7">
    <source>
        <dbReference type="EMBL" id="CAF3492253.1"/>
    </source>
</evidence>
<dbReference type="PROSITE" id="PS00678">
    <property type="entry name" value="WD_REPEATS_1"/>
    <property type="match status" value="2"/>
</dbReference>
<dbReference type="SMART" id="SM00320">
    <property type="entry name" value="WD40"/>
    <property type="match status" value="7"/>
</dbReference>
<evidence type="ECO:0000313" key="10">
    <source>
        <dbReference type="EMBL" id="CAF4453892.1"/>
    </source>
</evidence>
<dbReference type="Pfam" id="PF00400">
    <property type="entry name" value="WD40"/>
    <property type="match status" value="7"/>
</dbReference>
<dbReference type="InterPro" id="IPR015943">
    <property type="entry name" value="WD40/YVTN_repeat-like_dom_sf"/>
</dbReference>
<dbReference type="Proteomes" id="UP000663838">
    <property type="component" value="Unassembled WGS sequence"/>
</dbReference>
<dbReference type="OrthoDB" id="538223at2759"/>
<dbReference type="EMBL" id="CAJNYT010000075">
    <property type="protein sequence ID" value="CAF3327612.1"/>
    <property type="molecule type" value="Genomic_DNA"/>
</dbReference>
<dbReference type="InterPro" id="IPR001680">
    <property type="entry name" value="WD40_rpt"/>
</dbReference>
<dbReference type="Proteomes" id="UP000663862">
    <property type="component" value="Unassembled WGS sequence"/>
</dbReference>
<dbReference type="Proteomes" id="UP000663833">
    <property type="component" value="Unassembled WGS sequence"/>
</dbReference>
<evidence type="ECO:0000256" key="2">
    <source>
        <dbReference type="ARBA" id="ARBA00022737"/>
    </source>
</evidence>
<dbReference type="Proteomes" id="UP000663848">
    <property type="component" value="Unassembled WGS sequence"/>
</dbReference>
<evidence type="ECO:0000313" key="12">
    <source>
        <dbReference type="EMBL" id="CAF4716003.1"/>
    </source>
</evidence>
<feature type="repeat" description="WD" evidence="3">
    <location>
        <begin position="294"/>
        <end position="335"/>
    </location>
</feature>
<dbReference type="EMBL" id="CAJOBR010002975">
    <property type="protein sequence ID" value="CAF4716003.1"/>
    <property type="molecule type" value="Genomic_DNA"/>
</dbReference>
<dbReference type="Gene3D" id="2.130.10.10">
    <property type="entry name" value="YVTN repeat-like/Quinoprotein amine dehydrogenase"/>
    <property type="match status" value="3"/>
</dbReference>
<organism evidence="11 13">
    <name type="scientific">Rotaria socialis</name>
    <dbReference type="NCBI Taxonomy" id="392032"/>
    <lineage>
        <taxon>Eukaryota</taxon>
        <taxon>Metazoa</taxon>
        <taxon>Spiralia</taxon>
        <taxon>Gnathifera</taxon>
        <taxon>Rotifera</taxon>
        <taxon>Eurotatoria</taxon>
        <taxon>Bdelloidea</taxon>
        <taxon>Philodinida</taxon>
        <taxon>Philodinidae</taxon>
        <taxon>Rotaria</taxon>
    </lineage>
</organism>
<accession>A0A821BM28</accession>
<protein>
    <submittedName>
        <fullName evidence="11">Uncharacterized protein</fullName>
    </submittedName>
</protein>
<evidence type="ECO:0000313" key="8">
    <source>
        <dbReference type="EMBL" id="CAF3550576.1"/>
    </source>
</evidence>
<dbReference type="Proteomes" id="UP000663825">
    <property type="component" value="Unassembled WGS sequence"/>
</dbReference>
<dbReference type="InterPro" id="IPR019775">
    <property type="entry name" value="WD40_repeat_CS"/>
</dbReference>
<gene>
    <name evidence="5" type="ORF">FME351_LOCUS10307</name>
    <name evidence="4" type="ORF">GRG538_LOCUS3151</name>
    <name evidence="9" type="ORF">HFQ381_LOCUS1169</name>
    <name evidence="8" type="ORF">KIK155_LOCUS18421</name>
    <name evidence="7" type="ORF">LUA448_LOCUS24748</name>
    <name evidence="12" type="ORF">QYT958_LOCUS18662</name>
    <name evidence="6" type="ORF">TIS948_LOCUS33716</name>
    <name evidence="11" type="ORF">TOA249_LOCUS9876</name>
    <name evidence="10" type="ORF">TSG867_LOCUS17217</name>
</gene>
<proteinExistence type="predicted"/>
<dbReference type="Proteomes" id="UP000663851">
    <property type="component" value="Unassembled WGS sequence"/>
</dbReference>
<dbReference type="PROSITE" id="PS50294">
    <property type="entry name" value="WD_REPEATS_REGION"/>
    <property type="match status" value="3"/>
</dbReference>
<dbReference type="InterPro" id="IPR020472">
    <property type="entry name" value="WD40_PAC1"/>
</dbReference>
<dbReference type="PANTHER" id="PTHR45048">
    <property type="match status" value="1"/>
</dbReference>
<evidence type="ECO:0000313" key="4">
    <source>
        <dbReference type="EMBL" id="CAF3327612.1"/>
    </source>
</evidence>
<dbReference type="Proteomes" id="UP000663869">
    <property type="component" value="Unassembled WGS sequence"/>
</dbReference>
<dbReference type="AlphaFoldDB" id="A0A821BM28"/>
<dbReference type="EMBL" id="CAJNXB010006290">
    <property type="protein sequence ID" value="CAF3476549.1"/>
    <property type="molecule type" value="Genomic_DNA"/>
</dbReference>
<name>A0A821BM28_9BILA</name>
<sequence>MPLQQSHNEHLTESLASNAEWVHEKSAQVEIKSYHGHTKPIKTCQLIENQNWILTGSNDNTARLWNFNSGEEIHRYELNHDMASISGVRINHDHTRLYSSSWDKTIHCFDIETGKQIWKGAQDHMITSCHISHDGNSLCSGSDLDGIVTIWDSKNGLIKTCIHDLHESTITSCQFNATDNRIVSTSSDKTTKVFDLISHRHTMTLRGHKSVVSNCTFNQYEHLYATCSWDRTVLLYDIAAGRFRHEGPLTLPKLHQGSISTCHMSMDGKILVTGGYDLRIIIWDLENMTYKLVLNGHRDWVNDVCLTSDNKWIISVSNDCNIRLWHIANCDEIKQAMEKRTKLKSIKIANCFKCGKILSIYKLKYDHLLEIYLCVFCYYEQNNSK</sequence>
<evidence type="ECO:0000313" key="5">
    <source>
        <dbReference type="EMBL" id="CAF3414423.1"/>
    </source>
</evidence>
<dbReference type="EMBL" id="CAJNYD010003259">
    <property type="protein sequence ID" value="CAF3492253.1"/>
    <property type="molecule type" value="Genomic_DNA"/>
</dbReference>
<evidence type="ECO:0000313" key="11">
    <source>
        <dbReference type="EMBL" id="CAF4590074.1"/>
    </source>
</evidence>
<evidence type="ECO:0000256" key="1">
    <source>
        <dbReference type="ARBA" id="ARBA00022574"/>
    </source>
</evidence>
<evidence type="ECO:0000313" key="6">
    <source>
        <dbReference type="EMBL" id="CAF3476549.1"/>
    </source>
</evidence>
<dbReference type="EMBL" id="CAJOBS010000499">
    <property type="protein sequence ID" value="CAF4590074.1"/>
    <property type="molecule type" value="Genomic_DNA"/>
</dbReference>
<comment type="caution">
    <text evidence="11">The sequence shown here is derived from an EMBL/GenBank/DDBJ whole genome shotgun (WGS) entry which is preliminary data.</text>
</comment>
<evidence type="ECO:0000313" key="9">
    <source>
        <dbReference type="EMBL" id="CAF4104016.1"/>
    </source>
</evidence>
<feature type="repeat" description="WD" evidence="3">
    <location>
        <begin position="163"/>
        <end position="204"/>
    </location>
</feature>
<dbReference type="Proteomes" id="UP000663865">
    <property type="component" value="Unassembled WGS sequence"/>
</dbReference>
<dbReference type="CDD" id="cd00200">
    <property type="entry name" value="WD40"/>
    <property type="match status" value="1"/>
</dbReference>
<dbReference type="PANTHER" id="PTHR45048:SF1">
    <property type="entry name" value="WD REPEAT-CONTAINING PROTEIN 88"/>
    <property type="match status" value="1"/>
</dbReference>
<feature type="repeat" description="WD" evidence="3">
    <location>
        <begin position="34"/>
        <end position="75"/>
    </location>
</feature>
<feature type="repeat" description="WD" evidence="3">
    <location>
        <begin position="252"/>
        <end position="293"/>
    </location>
</feature>